<dbReference type="OMA" id="THERGHW"/>
<gene>
    <name evidence="2" type="ORF">DOTSEDRAFT_68300</name>
</gene>
<dbReference type="OrthoDB" id="5395975at2759"/>
<protein>
    <submittedName>
        <fullName evidence="2">Uncharacterized protein</fullName>
    </submittedName>
</protein>
<dbReference type="eggNOG" id="ENOG502S7U4">
    <property type="taxonomic scope" value="Eukaryota"/>
</dbReference>
<feature type="compositionally biased region" description="Polar residues" evidence="1">
    <location>
        <begin position="178"/>
        <end position="195"/>
    </location>
</feature>
<feature type="compositionally biased region" description="Polar residues" evidence="1">
    <location>
        <begin position="210"/>
        <end position="226"/>
    </location>
</feature>
<organism evidence="2 3">
    <name type="scientific">Dothistroma septosporum (strain NZE10 / CBS 128990)</name>
    <name type="common">Red band needle blight fungus</name>
    <name type="synonym">Mycosphaerella pini</name>
    <dbReference type="NCBI Taxonomy" id="675120"/>
    <lineage>
        <taxon>Eukaryota</taxon>
        <taxon>Fungi</taxon>
        <taxon>Dikarya</taxon>
        <taxon>Ascomycota</taxon>
        <taxon>Pezizomycotina</taxon>
        <taxon>Dothideomycetes</taxon>
        <taxon>Dothideomycetidae</taxon>
        <taxon>Mycosphaerellales</taxon>
        <taxon>Mycosphaerellaceae</taxon>
        <taxon>Dothistroma</taxon>
    </lineage>
</organism>
<reference evidence="3" key="1">
    <citation type="journal article" date="2012" name="PLoS Genet.">
        <title>The genomes of the fungal plant pathogens Cladosporium fulvum and Dothistroma septosporum reveal adaptation to different hosts and lifestyles but also signatures of common ancestry.</title>
        <authorList>
            <person name="de Wit P.J.G.M."/>
            <person name="van der Burgt A."/>
            <person name="Oekmen B."/>
            <person name="Stergiopoulos I."/>
            <person name="Abd-Elsalam K.A."/>
            <person name="Aerts A.L."/>
            <person name="Bahkali A.H."/>
            <person name="Beenen H.G."/>
            <person name="Chettri P."/>
            <person name="Cox M.P."/>
            <person name="Datema E."/>
            <person name="de Vries R.P."/>
            <person name="Dhillon B."/>
            <person name="Ganley A.R."/>
            <person name="Griffiths S.A."/>
            <person name="Guo Y."/>
            <person name="Hamelin R.C."/>
            <person name="Henrissat B."/>
            <person name="Kabir M.S."/>
            <person name="Jashni M.K."/>
            <person name="Kema G."/>
            <person name="Klaubauf S."/>
            <person name="Lapidus A."/>
            <person name="Levasseur A."/>
            <person name="Lindquist E."/>
            <person name="Mehrabi R."/>
            <person name="Ohm R.A."/>
            <person name="Owen T.J."/>
            <person name="Salamov A."/>
            <person name="Schwelm A."/>
            <person name="Schijlen E."/>
            <person name="Sun H."/>
            <person name="van den Burg H.A."/>
            <person name="van Ham R.C.H.J."/>
            <person name="Zhang S."/>
            <person name="Goodwin S.B."/>
            <person name="Grigoriev I.V."/>
            <person name="Collemare J."/>
            <person name="Bradshaw R.E."/>
        </authorList>
    </citation>
    <scope>NUCLEOTIDE SEQUENCE [LARGE SCALE GENOMIC DNA]</scope>
    <source>
        <strain evidence="3">NZE10 / CBS 128990</strain>
    </source>
</reference>
<dbReference type="EMBL" id="KB446535">
    <property type="protein sequence ID" value="EME49488.1"/>
    <property type="molecule type" value="Genomic_DNA"/>
</dbReference>
<dbReference type="STRING" id="675120.N1Q2M1"/>
<evidence type="ECO:0000256" key="1">
    <source>
        <dbReference type="SAM" id="MobiDB-lite"/>
    </source>
</evidence>
<reference evidence="2 3" key="2">
    <citation type="journal article" date="2012" name="PLoS Pathog.">
        <title>Diverse lifestyles and strategies of plant pathogenesis encoded in the genomes of eighteen Dothideomycetes fungi.</title>
        <authorList>
            <person name="Ohm R.A."/>
            <person name="Feau N."/>
            <person name="Henrissat B."/>
            <person name="Schoch C.L."/>
            <person name="Horwitz B.A."/>
            <person name="Barry K.W."/>
            <person name="Condon B.J."/>
            <person name="Copeland A.C."/>
            <person name="Dhillon B."/>
            <person name="Glaser F."/>
            <person name="Hesse C.N."/>
            <person name="Kosti I."/>
            <person name="LaButti K."/>
            <person name="Lindquist E.A."/>
            <person name="Lucas S."/>
            <person name="Salamov A.A."/>
            <person name="Bradshaw R.E."/>
            <person name="Ciuffetti L."/>
            <person name="Hamelin R.C."/>
            <person name="Kema G.H.J."/>
            <person name="Lawrence C."/>
            <person name="Scott J.A."/>
            <person name="Spatafora J.W."/>
            <person name="Turgeon B.G."/>
            <person name="de Wit P.J.G.M."/>
            <person name="Zhong S."/>
            <person name="Goodwin S.B."/>
            <person name="Grigoriev I.V."/>
        </authorList>
    </citation>
    <scope>NUCLEOTIDE SEQUENCE [LARGE SCALE GENOMIC DNA]</scope>
    <source>
        <strain evidence="3">NZE10 / CBS 128990</strain>
    </source>
</reference>
<accession>N1Q2M1</accession>
<sequence>MRAGKQPAFTPTAPDITVLAEDSQLAYTALESQLQNSARVFFHKTPTEITSEEAAIEATTHAIDYAFAKSCKPTPQGKTTALLVVTPGRSATRPVAQSVALRSARSHSWPRNARSSQSSYLISPALVRSSKRRRLDEYVSKVDQQPQATAQTAAQNVLAPVSPVVRGTSSEGGIHAQRTASANEDSSELPTSYSISDEVLESLKRRSRTSQRSASVPGPQSLSPRQSVRRHAASQHEIFYASEPAKTPKQPKDTKTPGAAHGSKPVTKTKFKPPTVDGQQLVDLQSLSLVIQPPNVVAGRHFGTHITPTLQRLVDGEVAKCFKPTFEPRAIDDLERGHWRMNIPNWPVAQLAAFWRTLERLIGGGNAGWGVWCTREPDSRLQDKAESTEASDGTSNRWINSGSDPRYGTVRVYCWGEVVKHIYLLLYVSSNSKVRKLGLQWLDSQGKVVIQMPAKEPSRSSFAAQ</sequence>
<name>N1Q2M1_DOTSN</name>
<evidence type="ECO:0000313" key="2">
    <source>
        <dbReference type="EMBL" id="EME49488.1"/>
    </source>
</evidence>
<feature type="region of interest" description="Disordered" evidence="1">
    <location>
        <begin position="380"/>
        <end position="399"/>
    </location>
</feature>
<evidence type="ECO:0000313" key="3">
    <source>
        <dbReference type="Proteomes" id="UP000016933"/>
    </source>
</evidence>
<proteinExistence type="predicted"/>
<keyword evidence="3" id="KW-1185">Reference proteome</keyword>
<feature type="compositionally biased region" description="Low complexity" evidence="1">
    <location>
        <begin position="264"/>
        <end position="274"/>
    </location>
</feature>
<dbReference type="HOGENOM" id="CLU_587958_0_0_1"/>
<dbReference type="AlphaFoldDB" id="N1Q2M1"/>
<dbReference type="Proteomes" id="UP000016933">
    <property type="component" value="Unassembled WGS sequence"/>
</dbReference>
<feature type="region of interest" description="Disordered" evidence="1">
    <location>
        <begin position="164"/>
        <end position="274"/>
    </location>
</feature>
<feature type="compositionally biased region" description="Polar residues" evidence="1">
    <location>
        <begin position="388"/>
        <end position="399"/>
    </location>
</feature>